<dbReference type="AlphaFoldDB" id="A0A9W7TJU7"/>
<feature type="region of interest" description="Disordered" evidence="1">
    <location>
        <begin position="75"/>
        <end position="101"/>
    </location>
</feature>
<dbReference type="Proteomes" id="UP001059041">
    <property type="component" value="Linkage Group LG15"/>
</dbReference>
<accession>A0A9W7TJU7</accession>
<feature type="region of interest" description="Disordered" evidence="1">
    <location>
        <begin position="111"/>
        <end position="130"/>
    </location>
</feature>
<sequence>MNKSLYSSMIHKVYFALSLDRDFSSYEPGGGFFENVILIICERASEFFTFLSEPGLVMDLKMAGCNTGAARVTLDASTSQSSRPVRTVSETSHPPDLRTKRPEFDMMTRRPSVLNDPYINPGPAKNLMKRVPVDSGRSQNLHKRVCLKCKPADQETQPHRRKTPLYTCCQSVQPELLMSAEESINSCMRLSGEIRVKFKHKHQQIMWTQSTGIEHKYERDEATRVAATLCRGIKIACGLKHEFMRNLGDGENEDRAQRFLLR</sequence>
<gene>
    <name evidence="2" type="ORF">IRJ41_025462</name>
</gene>
<protein>
    <submittedName>
        <fullName evidence="2">Uncharacterized protein</fullName>
    </submittedName>
</protein>
<keyword evidence="3" id="KW-1185">Reference proteome</keyword>
<evidence type="ECO:0000313" key="3">
    <source>
        <dbReference type="Proteomes" id="UP001059041"/>
    </source>
</evidence>
<name>A0A9W7TJU7_TRIRA</name>
<comment type="caution">
    <text evidence="2">The sequence shown here is derived from an EMBL/GenBank/DDBJ whole genome shotgun (WGS) entry which is preliminary data.</text>
</comment>
<feature type="compositionally biased region" description="Polar residues" evidence="1">
    <location>
        <begin position="75"/>
        <end position="92"/>
    </location>
</feature>
<proteinExistence type="predicted"/>
<evidence type="ECO:0000256" key="1">
    <source>
        <dbReference type="SAM" id="MobiDB-lite"/>
    </source>
</evidence>
<evidence type="ECO:0000313" key="2">
    <source>
        <dbReference type="EMBL" id="KAI7800185.1"/>
    </source>
</evidence>
<reference evidence="2" key="1">
    <citation type="submission" date="2021-02" db="EMBL/GenBank/DDBJ databases">
        <title>Comparative genomics reveals that relaxation of natural selection precedes convergent phenotypic evolution of cavefish.</title>
        <authorList>
            <person name="Peng Z."/>
        </authorList>
    </citation>
    <scope>NUCLEOTIDE SEQUENCE</scope>
    <source>
        <tissue evidence="2">Muscle</tissue>
    </source>
</reference>
<organism evidence="2 3">
    <name type="scientific">Triplophysa rosa</name>
    <name type="common">Cave loach</name>
    <dbReference type="NCBI Taxonomy" id="992332"/>
    <lineage>
        <taxon>Eukaryota</taxon>
        <taxon>Metazoa</taxon>
        <taxon>Chordata</taxon>
        <taxon>Craniata</taxon>
        <taxon>Vertebrata</taxon>
        <taxon>Euteleostomi</taxon>
        <taxon>Actinopterygii</taxon>
        <taxon>Neopterygii</taxon>
        <taxon>Teleostei</taxon>
        <taxon>Ostariophysi</taxon>
        <taxon>Cypriniformes</taxon>
        <taxon>Nemacheilidae</taxon>
        <taxon>Triplophysa</taxon>
    </lineage>
</organism>
<dbReference type="EMBL" id="JAFHDT010000015">
    <property type="protein sequence ID" value="KAI7800185.1"/>
    <property type="molecule type" value="Genomic_DNA"/>
</dbReference>